<keyword evidence="3" id="KW-1185">Reference proteome</keyword>
<dbReference type="Proteomes" id="UP000789595">
    <property type="component" value="Unassembled WGS sequence"/>
</dbReference>
<name>A0A8J2S695_9STRA</name>
<organism evidence="1 3">
    <name type="scientific">Pelagomonas calceolata</name>
    <dbReference type="NCBI Taxonomy" id="35677"/>
    <lineage>
        <taxon>Eukaryota</taxon>
        <taxon>Sar</taxon>
        <taxon>Stramenopiles</taxon>
        <taxon>Ochrophyta</taxon>
        <taxon>Pelagophyceae</taxon>
        <taxon>Pelagomonadales</taxon>
        <taxon>Pelagomonadaceae</taxon>
        <taxon>Pelagomonas</taxon>
    </lineage>
</organism>
<evidence type="ECO:0000313" key="2">
    <source>
        <dbReference type="EMBL" id="CAH0375666.1"/>
    </source>
</evidence>
<evidence type="ECO:0000313" key="1">
    <source>
        <dbReference type="EMBL" id="CAH0363861.1"/>
    </source>
</evidence>
<protein>
    <submittedName>
        <fullName evidence="1">Uncharacterized protein</fullName>
    </submittedName>
</protein>
<accession>A0A8J2S695</accession>
<sequence length="183" mass="20329">MPLSATLEGSTYELEEVDLTWTLHEFRDALANACGSFKIFDADEWRVRKGPDEKKDDLVGETLSLLQHGVPLDATLTVVRVAASSRPPGTSTRRKLVEGPPPESLTARFDVVIDIDDQPHTNQIYGVRTRLRDDACDRELERLPDAKRAVYLAVDAMLKADEKRRVLDASVCGAVVEVLLVDD</sequence>
<reference evidence="1" key="1">
    <citation type="submission" date="2021-11" db="EMBL/GenBank/DDBJ databases">
        <authorList>
            <consortium name="Genoscope - CEA"/>
            <person name="William W."/>
        </authorList>
    </citation>
    <scope>NUCLEOTIDE SEQUENCE</scope>
</reference>
<comment type="caution">
    <text evidence="1">The sequence shown here is derived from an EMBL/GenBank/DDBJ whole genome shotgun (WGS) entry which is preliminary data.</text>
</comment>
<dbReference type="AlphaFoldDB" id="A0A8J2S695"/>
<proteinExistence type="predicted"/>
<evidence type="ECO:0000313" key="3">
    <source>
        <dbReference type="Proteomes" id="UP000789595"/>
    </source>
</evidence>
<dbReference type="EMBL" id="CAKKNE010000005">
    <property type="protein sequence ID" value="CAH0375666.1"/>
    <property type="molecule type" value="Genomic_DNA"/>
</dbReference>
<gene>
    <name evidence="1" type="ORF">PECAL_1P01990</name>
    <name evidence="2" type="ORF">PECAL_5P02020</name>
</gene>
<dbReference type="EMBL" id="CAKKNE010000001">
    <property type="protein sequence ID" value="CAH0363861.1"/>
    <property type="molecule type" value="Genomic_DNA"/>
</dbReference>